<comment type="similarity">
    <text evidence="6">Belongs to the methyltransferase superfamily. RsmI family.</text>
</comment>
<dbReference type="PIRSF" id="PIRSF005917">
    <property type="entry name" value="MTase_YraL"/>
    <property type="match status" value="1"/>
</dbReference>
<dbReference type="RefSeq" id="WP_373278663.1">
    <property type="nucleotide sequence ID" value="NZ_BJDO01000043.1"/>
</dbReference>
<evidence type="ECO:0000256" key="3">
    <source>
        <dbReference type="ARBA" id="ARBA00022603"/>
    </source>
</evidence>
<accession>A0ABW1TA14</accession>
<sequence length="298" mass="33334">MSVQSQLSFSKQNQTGTLYLVPTPIGNLGDMTFRSVDVLKQVDLIAAEDTRNTQKLLNHFDIETPQISFHEHNTQERIPQLVAKLLAGKNLAQASDAGMPSISDPGHELVVACIEENIPVVPLPGANAGLTALIASGLDPQPFYFYGFLDRKPKLQVAELEALKNRPESQIFYEAPHRLAKTLQHLVDVYGEQREAALCRELTKKHEQFLRGPLSELLEWAHQSDQVRGEFVVIVSGNPNGEQETAAKPDYSNLSIEAHVDQLINTGLRPNDAIKQVAHLRQLKKQEVYQIYHHLDQN</sequence>
<dbReference type="PANTHER" id="PTHR46111">
    <property type="entry name" value="RIBOSOMAL RNA SMALL SUBUNIT METHYLTRANSFERASE I"/>
    <property type="match status" value="1"/>
</dbReference>
<evidence type="ECO:0000313" key="8">
    <source>
        <dbReference type="EMBL" id="MFC6254924.1"/>
    </source>
</evidence>
<dbReference type="CDD" id="cd11648">
    <property type="entry name" value="RsmI"/>
    <property type="match status" value="1"/>
</dbReference>
<dbReference type="EC" id="2.1.1.198" evidence="6"/>
<dbReference type="InterPro" id="IPR035996">
    <property type="entry name" value="4pyrrol_Methylase_sf"/>
</dbReference>
<keyword evidence="5 6" id="KW-0949">S-adenosyl-L-methionine</keyword>
<keyword evidence="1 6" id="KW-0963">Cytoplasm</keyword>
<dbReference type="Gene3D" id="3.40.1010.10">
    <property type="entry name" value="Cobalt-precorrin-4 Transmethylase, Domain 1"/>
    <property type="match status" value="1"/>
</dbReference>
<dbReference type="GO" id="GO:0032259">
    <property type="term" value="P:methylation"/>
    <property type="evidence" value="ECO:0007669"/>
    <property type="project" value="UniProtKB-KW"/>
</dbReference>
<dbReference type="PROSITE" id="PS01296">
    <property type="entry name" value="RSMI"/>
    <property type="match status" value="1"/>
</dbReference>
<dbReference type="InterPro" id="IPR014776">
    <property type="entry name" value="4pyrrole_Mease_sub2"/>
</dbReference>
<comment type="subcellular location">
    <subcellularLocation>
        <location evidence="6">Cytoplasm</location>
    </subcellularLocation>
</comment>
<dbReference type="InterPro" id="IPR014777">
    <property type="entry name" value="4pyrrole_Mease_sub1"/>
</dbReference>
<dbReference type="Proteomes" id="UP001596190">
    <property type="component" value="Unassembled WGS sequence"/>
</dbReference>
<dbReference type="PANTHER" id="PTHR46111:SF1">
    <property type="entry name" value="RIBOSOMAL RNA SMALL SUBUNIT METHYLTRANSFERASE I"/>
    <property type="match status" value="1"/>
</dbReference>
<dbReference type="InterPro" id="IPR000878">
    <property type="entry name" value="4pyrrol_Mease"/>
</dbReference>
<evidence type="ECO:0000256" key="6">
    <source>
        <dbReference type="HAMAP-Rule" id="MF_01877"/>
    </source>
</evidence>
<evidence type="ECO:0000256" key="2">
    <source>
        <dbReference type="ARBA" id="ARBA00022552"/>
    </source>
</evidence>
<dbReference type="SUPFAM" id="SSF53790">
    <property type="entry name" value="Tetrapyrrole methylase"/>
    <property type="match status" value="1"/>
</dbReference>
<dbReference type="HAMAP" id="MF_01877">
    <property type="entry name" value="16SrRNA_methyltr_I"/>
    <property type="match status" value="1"/>
</dbReference>
<keyword evidence="2 6" id="KW-0698">rRNA processing</keyword>
<gene>
    <name evidence="6 8" type="primary">rsmI</name>
    <name evidence="8" type="ORF">ACFP1H_10080</name>
</gene>
<dbReference type="InterPro" id="IPR008189">
    <property type="entry name" value="rRNA_ssu_MeTfrase_I"/>
</dbReference>
<feature type="domain" description="Tetrapyrrole methylase" evidence="7">
    <location>
        <begin position="17"/>
        <end position="217"/>
    </location>
</feature>
<evidence type="ECO:0000256" key="5">
    <source>
        <dbReference type="ARBA" id="ARBA00022691"/>
    </source>
</evidence>
<comment type="catalytic activity">
    <reaction evidence="6">
        <text>cytidine(1402) in 16S rRNA + S-adenosyl-L-methionine = 2'-O-methylcytidine(1402) in 16S rRNA + S-adenosyl-L-homocysteine + H(+)</text>
        <dbReference type="Rhea" id="RHEA:42924"/>
        <dbReference type="Rhea" id="RHEA-COMP:10285"/>
        <dbReference type="Rhea" id="RHEA-COMP:10286"/>
        <dbReference type="ChEBI" id="CHEBI:15378"/>
        <dbReference type="ChEBI" id="CHEBI:57856"/>
        <dbReference type="ChEBI" id="CHEBI:59789"/>
        <dbReference type="ChEBI" id="CHEBI:74495"/>
        <dbReference type="ChEBI" id="CHEBI:82748"/>
        <dbReference type="EC" id="2.1.1.198"/>
    </reaction>
</comment>
<dbReference type="Pfam" id="PF00590">
    <property type="entry name" value="TP_methylase"/>
    <property type="match status" value="1"/>
</dbReference>
<comment type="function">
    <text evidence="6">Catalyzes the 2'-O-methylation of the ribose of cytidine 1402 (C1402) in 16S rRNA.</text>
</comment>
<organism evidence="8 9">
    <name type="scientific">Secundilactobacillus hailunensis</name>
    <dbReference type="NCBI Taxonomy" id="2559923"/>
    <lineage>
        <taxon>Bacteria</taxon>
        <taxon>Bacillati</taxon>
        <taxon>Bacillota</taxon>
        <taxon>Bacilli</taxon>
        <taxon>Lactobacillales</taxon>
        <taxon>Lactobacillaceae</taxon>
        <taxon>Secundilactobacillus</taxon>
    </lineage>
</organism>
<keyword evidence="4 6" id="KW-0808">Transferase</keyword>
<evidence type="ECO:0000256" key="1">
    <source>
        <dbReference type="ARBA" id="ARBA00022490"/>
    </source>
</evidence>
<keyword evidence="9" id="KW-1185">Reference proteome</keyword>
<dbReference type="GO" id="GO:0008168">
    <property type="term" value="F:methyltransferase activity"/>
    <property type="evidence" value="ECO:0007669"/>
    <property type="project" value="UniProtKB-KW"/>
</dbReference>
<dbReference type="EMBL" id="JBHSSA010000107">
    <property type="protein sequence ID" value="MFC6254924.1"/>
    <property type="molecule type" value="Genomic_DNA"/>
</dbReference>
<comment type="caution">
    <text evidence="8">The sequence shown here is derived from an EMBL/GenBank/DDBJ whole genome shotgun (WGS) entry which is preliminary data.</text>
</comment>
<dbReference type="Gene3D" id="3.30.950.10">
    <property type="entry name" value="Methyltransferase, Cobalt-precorrin-4 Transmethylase, Domain 2"/>
    <property type="match status" value="1"/>
</dbReference>
<evidence type="ECO:0000256" key="4">
    <source>
        <dbReference type="ARBA" id="ARBA00022679"/>
    </source>
</evidence>
<keyword evidence="3 6" id="KW-0489">Methyltransferase</keyword>
<protein>
    <recommendedName>
        <fullName evidence="6">Ribosomal RNA small subunit methyltransferase I</fullName>
        <ecNumber evidence="6">2.1.1.198</ecNumber>
    </recommendedName>
    <alternativeName>
        <fullName evidence="6">16S rRNA 2'-O-ribose C1402 methyltransferase</fullName>
    </alternativeName>
    <alternativeName>
        <fullName evidence="6">rRNA (cytidine-2'-O-)-methyltransferase RsmI</fullName>
    </alternativeName>
</protein>
<dbReference type="NCBIfam" id="TIGR00096">
    <property type="entry name" value="16S rRNA (cytidine(1402)-2'-O)-methyltransferase"/>
    <property type="match status" value="1"/>
</dbReference>
<evidence type="ECO:0000259" key="7">
    <source>
        <dbReference type="Pfam" id="PF00590"/>
    </source>
</evidence>
<name>A0ABW1TA14_9LACO</name>
<reference evidence="9" key="1">
    <citation type="journal article" date="2019" name="Int. J. Syst. Evol. Microbiol.">
        <title>The Global Catalogue of Microorganisms (GCM) 10K type strain sequencing project: providing services to taxonomists for standard genome sequencing and annotation.</title>
        <authorList>
            <consortium name="The Broad Institute Genomics Platform"/>
            <consortium name="The Broad Institute Genome Sequencing Center for Infectious Disease"/>
            <person name="Wu L."/>
            <person name="Ma J."/>
        </authorList>
    </citation>
    <scope>NUCLEOTIDE SEQUENCE [LARGE SCALE GENOMIC DNA]</scope>
    <source>
        <strain evidence="9">CCM 8950</strain>
    </source>
</reference>
<dbReference type="InterPro" id="IPR018063">
    <property type="entry name" value="SAM_MeTrfase_RsmI_CS"/>
</dbReference>
<evidence type="ECO:0000313" key="9">
    <source>
        <dbReference type="Proteomes" id="UP001596190"/>
    </source>
</evidence>
<proteinExistence type="inferred from homology"/>